<comment type="caution">
    <text evidence="8">The sequence shown here is derived from an EMBL/GenBank/DDBJ whole genome shotgun (WGS) entry which is preliminary data.</text>
</comment>
<accession>A0A1X2H0B3</accession>
<keyword evidence="1" id="KW-0132">Cell division</keyword>
<dbReference type="OrthoDB" id="416553at2759"/>
<keyword evidence="2 5" id="KW-0547">Nucleotide-binding</keyword>
<reference evidence="8 9" key="1">
    <citation type="submission" date="2016-07" db="EMBL/GenBank/DDBJ databases">
        <title>Pervasive Adenine N6-methylation of Active Genes in Fungi.</title>
        <authorList>
            <consortium name="DOE Joint Genome Institute"/>
            <person name="Mondo S.J."/>
            <person name="Dannebaum R.O."/>
            <person name="Kuo R.C."/>
            <person name="Labutti K."/>
            <person name="Haridas S."/>
            <person name="Kuo A."/>
            <person name="Salamov A."/>
            <person name="Ahrendt S.R."/>
            <person name="Lipzen A."/>
            <person name="Sullivan W."/>
            <person name="Andreopoulos W.B."/>
            <person name="Clum A."/>
            <person name="Lindquist E."/>
            <person name="Daum C."/>
            <person name="Ramamoorthy G.K."/>
            <person name="Gryganskyi A."/>
            <person name="Culley D."/>
            <person name="Magnuson J.K."/>
            <person name="James T.Y."/>
            <person name="O'Malley M.A."/>
            <person name="Stajich J.E."/>
            <person name="Spatafora J.W."/>
            <person name="Visel A."/>
            <person name="Grigoriev I.V."/>
        </authorList>
    </citation>
    <scope>NUCLEOTIDE SEQUENCE [LARGE SCALE GENOMIC DNA]</scope>
    <source>
        <strain evidence="8 9">NRRL 2496</strain>
    </source>
</reference>
<evidence type="ECO:0000256" key="1">
    <source>
        <dbReference type="ARBA" id="ARBA00022618"/>
    </source>
</evidence>
<proteinExistence type="inferred from homology"/>
<feature type="region of interest" description="Disordered" evidence="6">
    <location>
        <begin position="313"/>
        <end position="372"/>
    </location>
</feature>
<dbReference type="GO" id="GO:0000921">
    <property type="term" value="P:septin ring assembly"/>
    <property type="evidence" value="ECO:0007669"/>
    <property type="project" value="UniProtKB-ARBA"/>
</dbReference>
<name>A0A1X2H0B3_SYNRA</name>
<evidence type="ECO:0000256" key="5">
    <source>
        <dbReference type="RuleBase" id="RU004560"/>
    </source>
</evidence>
<dbReference type="GO" id="GO:0051301">
    <property type="term" value="P:cell division"/>
    <property type="evidence" value="ECO:0007669"/>
    <property type="project" value="UniProtKB-KW"/>
</dbReference>
<evidence type="ECO:0000256" key="2">
    <source>
        <dbReference type="ARBA" id="ARBA00022741"/>
    </source>
</evidence>
<dbReference type="GO" id="GO:0043934">
    <property type="term" value="P:sporulation"/>
    <property type="evidence" value="ECO:0007669"/>
    <property type="project" value="UniProtKB-ARBA"/>
</dbReference>
<dbReference type="SUPFAM" id="SSF52540">
    <property type="entry name" value="P-loop containing nucleoside triphosphate hydrolases"/>
    <property type="match status" value="1"/>
</dbReference>
<dbReference type="GO" id="GO:0005525">
    <property type="term" value="F:GTP binding"/>
    <property type="evidence" value="ECO:0007669"/>
    <property type="project" value="UniProtKB-KW"/>
</dbReference>
<feature type="compositionally biased region" description="Low complexity" evidence="6">
    <location>
        <begin position="315"/>
        <end position="337"/>
    </location>
</feature>
<dbReference type="Proteomes" id="UP000242180">
    <property type="component" value="Unassembled WGS sequence"/>
</dbReference>
<dbReference type="InterPro" id="IPR027417">
    <property type="entry name" value="P-loop_NTPase"/>
</dbReference>
<keyword evidence="3 5" id="KW-0342">GTP-binding</keyword>
<dbReference type="FunFam" id="3.40.50.300:FF:000260">
    <property type="entry name" value="Cell division control 10"/>
    <property type="match status" value="1"/>
</dbReference>
<evidence type="ECO:0000313" key="8">
    <source>
        <dbReference type="EMBL" id="ORY90500.1"/>
    </source>
</evidence>
<dbReference type="EMBL" id="MCGN01000012">
    <property type="protein sequence ID" value="ORY90500.1"/>
    <property type="molecule type" value="Genomic_DNA"/>
</dbReference>
<dbReference type="Pfam" id="PF00735">
    <property type="entry name" value="Septin"/>
    <property type="match status" value="1"/>
</dbReference>
<evidence type="ECO:0000256" key="4">
    <source>
        <dbReference type="ARBA" id="ARBA00023306"/>
    </source>
</evidence>
<feature type="domain" description="Septin-type G" evidence="7">
    <location>
        <begin position="35"/>
        <end position="309"/>
    </location>
</feature>
<dbReference type="CDD" id="cd01850">
    <property type="entry name" value="CDC_Septin"/>
    <property type="match status" value="1"/>
</dbReference>
<dbReference type="GO" id="GO:0032161">
    <property type="term" value="C:cleavage apparatus septin structure"/>
    <property type="evidence" value="ECO:0007669"/>
    <property type="project" value="UniProtKB-ARBA"/>
</dbReference>
<dbReference type="PROSITE" id="PS51719">
    <property type="entry name" value="G_SEPTIN"/>
    <property type="match status" value="1"/>
</dbReference>
<dbReference type="InParanoid" id="A0A1X2H0B3"/>
<dbReference type="InterPro" id="IPR016491">
    <property type="entry name" value="Septin"/>
</dbReference>
<keyword evidence="9" id="KW-1185">Reference proteome</keyword>
<comment type="similarity">
    <text evidence="5">Belongs to the TRAFAC class TrmE-Era-EngA-EngB-Septin-like GTPase superfamily. Septin GTPase family.</text>
</comment>
<protein>
    <submittedName>
        <fullName evidence="8">Septin-domain-containing protein</fullName>
    </submittedName>
</protein>
<dbReference type="PIRSF" id="PIRSF006698">
    <property type="entry name" value="Septin"/>
    <property type="match status" value="1"/>
</dbReference>
<feature type="compositionally biased region" description="Polar residues" evidence="6">
    <location>
        <begin position="344"/>
        <end position="372"/>
    </location>
</feature>
<dbReference type="Gene3D" id="3.40.50.300">
    <property type="entry name" value="P-loop containing nucleotide triphosphate hydrolases"/>
    <property type="match status" value="1"/>
</dbReference>
<dbReference type="AlphaFoldDB" id="A0A1X2H0B3"/>
<gene>
    <name evidence="8" type="ORF">BCR43DRAFT_559018</name>
</gene>
<keyword evidence="4" id="KW-0131">Cell cycle</keyword>
<evidence type="ECO:0000256" key="6">
    <source>
        <dbReference type="SAM" id="MobiDB-lite"/>
    </source>
</evidence>
<organism evidence="8 9">
    <name type="scientific">Syncephalastrum racemosum</name>
    <name type="common">Filamentous fungus</name>
    <dbReference type="NCBI Taxonomy" id="13706"/>
    <lineage>
        <taxon>Eukaryota</taxon>
        <taxon>Fungi</taxon>
        <taxon>Fungi incertae sedis</taxon>
        <taxon>Mucoromycota</taxon>
        <taxon>Mucoromycotina</taxon>
        <taxon>Mucoromycetes</taxon>
        <taxon>Mucorales</taxon>
        <taxon>Syncephalastraceae</taxon>
        <taxon>Syncephalastrum</taxon>
    </lineage>
</organism>
<dbReference type="STRING" id="13706.A0A1X2H0B3"/>
<evidence type="ECO:0000313" key="9">
    <source>
        <dbReference type="Proteomes" id="UP000242180"/>
    </source>
</evidence>
<sequence length="372" mass="41306">MSSASLAPEPATTSLEGYVGFDTITQQIEKKLLKRGFHYNVMVVGQSGLGKSTLVNTIFASHLIESKARLAADEPPRQTTEIQTVSHLIEENGVRLRLNIVDTPGYGDQMNNEGCWEPIIKYIKDQHSAYLRKELTAQRDRYIQDSRVHCCLFFINPTGHAARLKPIDIVVLKKLSEVVNVVPVIAKSDSLTIEERKIFKQRIKAELVYHNIKLYPYESDEDDEQEQALNESIRELLPFAIVGSERTVTIDGHAFRGRKNRYGVVNVENEEHCEFIHLRNFLTRTHLQDLIETTAQIHYEAFRAKQLLAIKESSHPSNASSATNSSTSSPQTQGPASAAATPQDGFSNSPATQASTGMGSPAQSNTSVPAFG</sequence>
<evidence type="ECO:0000259" key="7">
    <source>
        <dbReference type="PROSITE" id="PS51719"/>
    </source>
</evidence>
<dbReference type="OMA" id="QCEFVYL"/>
<dbReference type="FunCoup" id="A0A1X2H0B3">
    <property type="interactions" value="99"/>
</dbReference>
<evidence type="ECO:0000256" key="3">
    <source>
        <dbReference type="ARBA" id="ARBA00023134"/>
    </source>
</evidence>
<dbReference type="PANTHER" id="PTHR18884">
    <property type="entry name" value="SEPTIN"/>
    <property type="match status" value="1"/>
</dbReference>
<dbReference type="InterPro" id="IPR030379">
    <property type="entry name" value="G_SEPTIN_dom"/>
</dbReference>